<proteinExistence type="predicted"/>
<feature type="compositionally biased region" description="Low complexity" evidence="1">
    <location>
        <begin position="369"/>
        <end position="380"/>
    </location>
</feature>
<feature type="compositionally biased region" description="Low complexity" evidence="1">
    <location>
        <begin position="137"/>
        <end position="152"/>
    </location>
</feature>
<dbReference type="InterPro" id="IPR001478">
    <property type="entry name" value="PDZ"/>
</dbReference>
<feature type="region of interest" description="Disordered" evidence="1">
    <location>
        <begin position="292"/>
        <end position="456"/>
    </location>
</feature>
<reference evidence="3" key="1">
    <citation type="submission" date="2022-12" db="EMBL/GenBank/DDBJ databases">
        <title>Chromosome-level genome assembly of the bean flower thrips Megalurothrips usitatus.</title>
        <authorList>
            <person name="Ma L."/>
            <person name="Liu Q."/>
            <person name="Li H."/>
            <person name="Cai W."/>
        </authorList>
    </citation>
    <scope>NUCLEOTIDE SEQUENCE</scope>
    <source>
        <strain evidence="3">Cailab_2022a</strain>
    </source>
</reference>
<feature type="region of interest" description="Disordered" evidence="1">
    <location>
        <begin position="491"/>
        <end position="572"/>
    </location>
</feature>
<feature type="region of interest" description="Disordered" evidence="1">
    <location>
        <begin position="195"/>
        <end position="227"/>
    </location>
</feature>
<feature type="region of interest" description="Disordered" evidence="1">
    <location>
        <begin position="110"/>
        <end position="171"/>
    </location>
</feature>
<protein>
    <recommendedName>
        <fullName evidence="2">PDZ domain-containing protein</fullName>
    </recommendedName>
</protein>
<evidence type="ECO:0000313" key="3">
    <source>
        <dbReference type="EMBL" id="KAJ1525823.1"/>
    </source>
</evidence>
<evidence type="ECO:0000256" key="1">
    <source>
        <dbReference type="SAM" id="MobiDB-lite"/>
    </source>
</evidence>
<accession>A0AAV7XIA7</accession>
<evidence type="ECO:0000259" key="2">
    <source>
        <dbReference type="PROSITE" id="PS50106"/>
    </source>
</evidence>
<keyword evidence="4" id="KW-1185">Reference proteome</keyword>
<feature type="compositionally biased region" description="Acidic residues" evidence="1">
    <location>
        <begin position="76"/>
        <end position="85"/>
    </location>
</feature>
<evidence type="ECO:0000313" key="4">
    <source>
        <dbReference type="Proteomes" id="UP001075354"/>
    </source>
</evidence>
<dbReference type="Pfam" id="PF00595">
    <property type="entry name" value="PDZ"/>
    <property type="match status" value="1"/>
</dbReference>
<dbReference type="AlphaFoldDB" id="A0AAV7XIA7"/>
<feature type="region of interest" description="Disordered" evidence="1">
    <location>
        <begin position="73"/>
        <end position="93"/>
    </location>
</feature>
<sequence>MQQRLRHGLGLGLGRLQAGLEAGLEAGTAGWRRRRALSVHEASLQQPQQPQQQQPVMCAQGAKPTFYVPSPMERAAEEDEDDEDAAGMGMGPVSLPPFAFRDADSVLGVHRHRKPSSNCSSGRGTGTPTEDIDRRSTGSNGSSSSSGGSSRGHQTGGVPSHHHHHHHHHRTPCWDLGYHSIEATSNYEPVYQGDRLRGRPLTRSPGHAPPRVPQSEDTVGVPAGGVPLPRVRSRRRWAMSDPFPEDAADLHEILPRLRRQHQAGVLPDHDLPTTPTGVPAGFVIGGGVSATRSAPAAGATTTATGPASLQVPVPLPRTRRAATASPTPAPTPRAASPALTEPSPTTPLRAKSQTPEVKKRSVRLSKVFSSAVHLRSSSSSPKDTKEDKKDGKEDKKREEKKDEEKDAKESKGSQSRERGRRLVKQLQRSLFGGSLTARSRSVSRLAGRPAHHGSCDLLAPTKAQALGPDSSNWSGSFLPPQARLRDRLHLNAGSDDANNNNNNSSDDHGASSPKGGSKSDRRKSSGMVLLGTTPTSSPCSEDPVKGGGGGVTAPSSYRRQHHEDDDEDDVDDVEESKFCTLPRHSAANAFTILSCTFNKGPGHKGLGFSIVGGRDSPRGNMGIFVKTVFPNGQAADSGRLKEGDEILAVNGKALHGFSHQEAIGVFKEIRQGPVLLHIGRRLNRRRREAGLQALPLVSSASPAPVLVAAPAPPVACS</sequence>
<name>A0AAV7XIA7_9NEOP</name>
<feature type="compositionally biased region" description="Low complexity" evidence="1">
    <location>
        <begin position="321"/>
        <end position="340"/>
    </location>
</feature>
<dbReference type="EMBL" id="JAPTSV010000007">
    <property type="protein sequence ID" value="KAJ1525823.1"/>
    <property type="molecule type" value="Genomic_DNA"/>
</dbReference>
<feature type="compositionally biased region" description="Low complexity" evidence="1">
    <location>
        <begin position="292"/>
        <end position="308"/>
    </location>
</feature>
<dbReference type="PROSITE" id="PS50106">
    <property type="entry name" value="PDZ"/>
    <property type="match status" value="1"/>
</dbReference>
<dbReference type="PANTHER" id="PTHR11324">
    <property type="entry name" value="IL16-RELATED"/>
    <property type="match status" value="1"/>
</dbReference>
<dbReference type="Proteomes" id="UP001075354">
    <property type="component" value="Chromosome 7"/>
</dbReference>
<dbReference type="SUPFAM" id="SSF50156">
    <property type="entry name" value="PDZ domain-like"/>
    <property type="match status" value="1"/>
</dbReference>
<organism evidence="3 4">
    <name type="scientific">Megalurothrips usitatus</name>
    <name type="common">bean blossom thrips</name>
    <dbReference type="NCBI Taxonomy" id="439358"/>
    <lineage>
        <taxon>Eukaryota</taxon>
        <taxon>Metazoa</taxon>
        <taxon>Ecdysozoa</taxon>
        <taxon>Arthropoda</taxon>
        <taxon>Hexapoda</taxon>
        <taxon>Insecta</taxon>
        <taxon>Pterygota</taxon>
        <taxon>Neoptera</taxon>
        <taxon>Paraneoptera</taxon>
        <taxon>Thysanoptera</taxon>
        <taxon>Terebrantia</taxon>
        <taxon>Thripoidea</taxon>
        <taxon>Thripidae</taxon>
        <taxon>Megalurothrips</taxon>
    </lineage>
</organism>
<feature type="compositionally biased region" description="Low complexity" evidence="1">
    <location>
        <begin position="491"/>
        <end position="516"/>
    </location>
</feature>
<feature type="compositionally biased region" description="Basic residues" evidence="1">
    <location>
        <begin position="160"/>
        <end position="171"/>
    </location>
</feature>
<dbReference type="InterPro" id="IPR036034">
    <property type="entry name" value="PDZ_sf"/>
</dbReference>
<comment type="caution">
    <text evidence="3">The sequence shown here is derived from an EMBL/GenBank/DDBJ whole genome shotgun (WGS) entry which is preliminary data.</text>
</comment>
<feature type="domain" description="PDZ" evidence="2">
    <location>
        <begin position="594"/>
        <end position="668"/>
    </location>
</feature>
<dbReference type="Gene3D" id="2.30.42.10">
    <property type="match status" value="1"/>
</dbReference>
<feature type="compositionally biased region" description="Basic and acidic residues" evidence="1">
    <location>
        <begin position="382"/>
        <end position="417"/>
    </location>
</feature>
<dbReference type="PANTHER" id="PTHR11324:SF16">
    <property type="entry name" value="PDZ DOMAIN-CONTAINING PROTEIN 2"/>
    <property type="match status" value="1"/>
</dbReference>
<dbReference type="SMART" id="SM00228">
    <property type="entry name" value="PDZ"/>
    <property type="match status" value="1"/>
</dbReference>
<feature type="compositionally biased region" description="Polar residues" evidence="1">
    <location>
        <begin position="116"/>
        <end position="128"/>
    </location>
</feature>
<dbReference type="CDD" id="cd06759">
    <property type="entry name" value="PDZ3_PDZD2-PDZ1_hPro-IL-16-like"/>
    <property type="match status" value="1"/>
</dbReference>
<gene>
    <name evidence="3" type="ORF">ONE63_009025</name>
</gene>